<sequence>MTAVGTDFERHWQAWHDQRETRLRDPLGVLSWIGLHWLDTDEQPVPGVPGRWRADGDTVVVTVDRLGELARDGRPLADSTVLRPAEGAPGLELTAGTRIAEVVRRTGKFAVRVHDPAAPALAHFAGIPAYRPDPRWAVLGFFEPYERSRTITTAAVLDGLEHRHAAAGTVVFRLDGAEYRLIAFGRPETGLSVLFTDATSGVTTYPAARRLELGTPAVDGGLTVDFNRALNLPCAFTDHATCPLAPAENRLPVAIEAGEQNPRTRAARTEYSR</sequence>
<dbReference type="AlphaFoldDB" id="A0A3M2L9S5"/>
<comment type="caution">
    <text evidence="1">The sequence shown here is derived from an EMBL/GenBank/DDBJ whole genome shotgun (WGS) entry which is preliminary data.</text>
</comment>
<proteinExistence type="predicted"/>
<dbReference type="InterPro" id="IPR012467">
    <property type="entry name" value="DUF1684"/>
</dbReference>
<keyword evidence="2" id="KW-1185">Reference proteome</keyword>
<dbReference type="Proteomes" id="UP000279275">
    <property type="component" value="Unassembled WGS sequence"/>
</dbReference>
<dbReference type="RefSeq" id="WP_122189277.1">
    <property type="nucleotide sequence ID" value="NZ_RFFH01000007.1"/>
</dbReference>
<gene>
    <name evidence="1" type="ORF">EBN03_18365</name>
</gene>
<dbReference type="PANTHER" id="PTHR41913">
    <property type="entry name" value="DUF1684 DOMAIN-CONTAINING PROTEIN"/>
    <property type="match status" value="1"/>
</dbReference>
<dbReference type="EMBL" id="RFFH01000007">
    <property type="protein sequence ID" value="RMI31328.1"/>
    <property type="molecule type" value="Genomic_DNA"/>
</dbReference>
<dbReference type="Pfam" id="PF07920">
    <property type="entry name" value="DUF1684"/>
    <property type="match status" value="1"/>
</dbReference>
<evidence type="ECO:0000313" key="1">
    <source>
        <dbReference type="EMBL" id="RMI31328.1"/>
    </source>
</evidence>
<protein>
    <submittedName>
        <fullName evidence="1">DUF1684 domain-containing protein</fullName>
    </submittedName>
</protein>
<accession>A0A3M2L9S5</accession>
<dbReference type="OrthoDB" id="5493262at2"/>
<reference evidence="1 2" key="1">
    <citation type="submission" date="2018-10" db="EMBL/GenBank/DDBJ databases">
        <title>Isolation from cow dung.</title>
        <authorList>
            <person name="Ling L."/>
        </authorList>
    </citation>
    <scope>NUCLEOTIDE SEQUENCE [LARGE SCALE GENOMIC DNA]</scope>
    <source>
        <strain evidence="1 2">NEAU-LL90</strain>
    </source>
</reference>
<name>A0A3M2L9S5_9NOCA</name>
<organism evidence="1 2">
    <name type="scientific">Nocardia stercoris</name>
    <dbReference type="NCBI Taxonomy" id="2483361"/>
    <lineage>
        <taxon>Bacteria</taxon>
        <taxon>Bacillati</taxon>
        <taxon>Actinomycetota</taxon>
        <taxon>Actinomycetes</taxon>
        <taxon>Mycobacteriales</taxon>
        <taxon>Nocardiaceae</taxon>
        <taxon>Nocardia</taxon>
    </lineage>
</organism>
<dbReference type="PANTHER" id="PTHR41913:SF1">
    <property type="entry name" value="DUF1684 DOMAIN-CONTAINING PROTEIN"/>
    <property type="match status" value="1"/>
</dbReference>
<evidence type="ECO:0000313" key="2">
    <source>
        <dbReference type="Proteomes" id="UP000279275"/>
    </source>
</evidence>